<dbReference type="Proteomes" id="UP001293254">
    <property type="component" value="Unassembled WGS sequence"/>
</dbReference>
<dbReference type="GO" id="GO:0004843">
    <property type="term" value="F:cysteine-type deubiquitinase activity"/>
    <property type="evidence" value="ECO:0007669"/>
    <property type="project" value="InterPro"/>
</dbReference>
<reference evidence="3" key="2">
    <citation type="journal article" date="2024" name="Plant">
        <title>Genomic evolution and insights into agronomic trait innovations of Sesamum species.</title>
        <authorList>
            <person name="Miao H."/>
            <person name="Wang L."/>
            <person name="Qu L."/>
            <person name="Liu H."/>
            <person name="Sun Y."/>
            <person name="Le M."/>
            <person name="Wang Q."/>
            <person name="Wei S."/>
            <person name="Zheng Y."/>
            <person name="Lin W."/>
            <person name="Duan Y."/>
            <person name="Cao H."/>
            <person name="Xiong S."/>
            <person name="Wang X."/>
            <person name="Wei L."/>
            <person name="Li C."/>
            <person name="Ma Q."/>
            <person name="Ju M."/>
            <person name="Zhao R."/>
            <person name="Li G."/>
            <person name="Mu C."/>
            <person name="Tian Q."/>
            <person name="Mei H."/>
            <person name="Zhang T."/>
            <person name="Gao T."/>
            <person name="Zhang H."/>
        </authorList>
    </citation>
    <scope>NUCLEOTIDE SEQUENCE</scope>
    <source>
        <strain evidence="3">3651</strain>
    </source>
</reference>
<dbReference type="EMBL" id="JACGWO010000010">
    <property type="protein sequence ID" value="KAK4416768.1"/>
    <property type="molecule type" value="Genomic_DNA"/>
</dbReference>
<evidence type="ECO:0000256" key="1">
    <source>
        <dbReference type="ARBA" id="ARBA00009085"/>
    </source>
</evidence>
<dbReference type="InterPro" id="IPR044743">
    <property type="entry name" value="Ubl_USP48"/>
</dbReference>
<dbReference type="GO" id="GO:0016579">
    <property type="term" value="P:protein deubiquitination"/>
    <property type="evidence" value="ECO:0007669"/>
    <property type="project" value="InterPro"/>
</dbReference>
<reference evidence="3" key="1">
    <citation type="submission" date="2020-06" db="EMBL/GenBank/DDBJ databases">
        <authorList>
            <person name="Li T."/>
            <person name="Hu X."/>
            <person name="Zhang T."/>
            <person name="Song X."/>
            <person name="Zhang H."/>
            <person name="Dai N."/>
            <person name="Sheng W."/>
            <person name="Hou X."/>
            <person name="Wei L."/>
        </authorList>
    </citation>
    <scope>NUCLEOTIDE SEQUENCE</scope>
    <source>
        <strain evidence="3">3651</strain>
        <tissue evidence="3">Leaf</tissue>
    </source>
</reference>
<dbReference type="GO" id="GO:0004197">
    <property type="term" value="F:cysteine-type endopeptidase activity"/>
    <property type="evidence" value="ECO:0007669"/>
    <property type="project" value="InterPro"/>
</dbReference>
<dbReference type="CDD" id="cd01795">
    <property type="entry name" value="Ubl_USP48"/>
    <property type="match status" value="1"/>
</dbReference>
<dbReference type="SUPFAM" id="SSF143791">
    <property type="entry name" value="DUSP-like"/>
    <property type="match status" value="2"/>
</dbReference>
<comment type="caution">
    <text evidence="3">The sequence shown here is derived from an EMBL/GenBank/DDBJ whole genome shotgun (WGS) entry which is preliminary data.</text>
</comment>
<sequence length="449" mass="49655">MCRGQLKTIDNTSIQCLHGKVPVSKTNYMKRLSAEAWTALTSKYDGGPTLAKGDYCIDCIFEMGRNVVRAHIYRDQRSLMKELAEAALAGEPLDGKLYYISKSWLQQWLRRKNIDLPCDADSGPTASLRCPHGELMPELAPGAKRVLVPESLWDFIHQTAMTVKPDDSMGCSAFPSDAEPCVLCSVELTEAASSEDNLSGKNAYSADLDTLNAVVDMLLCEKHCKLLERPPELVWKRELIFQKSAATGGLTLIAEDDWRLLCEDWGGTESKCISASIEIDNAVEDNTIGSYKEMPISEEHMSDEVNVSLSRRAIVKTSPQVCEEYPSRRTSKRSKKATYGNSVNLNVSGSTSIYQLKMMIWESFGVVKENQVLHKGPKIIDGETACLADVNIFPGDILWVTDSKIHENRDIADELLDPNLDVQKAEEGFRGTLLASTISSQAISEACSN</sequence>
<dbReference type="InterPro" id="IPR035927">
    <property type="entry name" value="DUSP-like_sf"/>
</dbReference>
<dbReference type="Pfam" id="PF06337">
    <property type="entry name" value="DUSP"/>
    <property type="match status" value="1"/>
</dbReference>
<keyword evidence="3" id="KW-0378">Hydrolase</keyword>
<dbReference type="InterPro" id="IPR029071">
    <property type="entry name" value="Ubiquitin-like_domsf"/>
</dbReference>
<evidence type="ECO:0000313" key="4">
    <source>
        <dbReference type="Proteomes" id="UP001293254"/>
    </source>
</evidence>
<accession>A0AAE1XRM8</accession>
<dbReference type="PROSITE" id="PS51283">
    <property type="entry name" value="DUSP"/>
    <property type="match status" value="1"/>
</dbReference>
<gene>
    <name evidence="3" type="ORF">Salat_2502300</name>
</gene>
<evidence type="ECO:0000259" key="2">
    <source>
        <dbReference type="PROSITE" id="PS51283"/>
    </source>
</evidence>
<proteinExistence type="inferred from homology"/>
<feature type="domain" description="DUSP" evidence="2">
    <location>
        <begin position="71"/>
        <end position="179"/>
    </location>
</feature>
<evidence type="ECO:0000313" key="3">
    <source>
        <dbReference type="EMBL" id="KAK4416768.1"/>
    </source>
</evidence>
<comment type="similarity">
    <text evidence="1">Belongs to the peptidase C19 family.</text>
</comment>
<name>A0AAE1XRM8_9LAMI</name>
<dbReference type="SUPFAM" id="SSF54236">
    <property type="entry name" value="Ubiquitin-like"/>
    <property type="match status" value="1"/>
</dbReference>
<organism evidence="3 4">
    <name type="scientific">Sesamum alatum</name>
    <dbReference type="NCBI Taxonomy" id="300844"/>
    <lineage>
        <taxon>Eukaryota</taxon>
        <taxon>Viridiplantae</taxon>
        <taxon>Streptophyta</taxon>
        <taxon>Embryophyta</taxon>
        <taxon>Tracheophyta</taxon>
        <taxon>Spermatophyta</taxon>
        <taxon>Magnoliopsida</taxon>
        <taxon>eudicotyledons</taxon>
        <taxon>Gunneridae</taxon>
        <taxon>Pentapetalae</taxon>
        <taxon>asterids</taxon>
        <taxon>lamiids</taxon>
        <taxon>Lamiales</taxon>
        <taxon>Pedaliaceae</taxon>
        <taxon>Sesamum</taxon>
    </lineage>
</organism>
<protein>
    <submittedName>
        <fullName evidence="3">Ubiquitin carboxyl-terminal hydrolase 26</fullName>
    </submittedName>
</protein>
<dbReference type="AlphaFoldDB" id="A0AAE1XRM8"/>
<dbReference type="InterPro" id="IPR006615">
    <property type="entry name" value="Pept_C19_DUSP"/>
</dbReference>
<keyword evidence="4" id="KW-1185">Reference proteome</keyword>